<reference evidence="2" key="1">
    <citation type="submission" date="2021-01" db="EMBL/GenBank/DDBJ databases">
        <title>Whole genome shotgun sequence of Cellulomonas pakistanensis NBRC 110800.</title>
        <authorList>
            <person name="Komaki H."/>
            <person name="Tamura T."/>
        </authorList>
    </citation>
    <scope>NUCLEOTIDE SEQUENCE</scope>
    <source>
        <strain evidence="2">NBRC 110800</strain>
    </source>
</reference>
<comment type="caution">
    <text evidence="2">The sequence shown here is derived from an EMBL/GenBank/DDBJ whole genome shotgun (WGS) entry which is preliminary data.</text>
</comment>
<feature type="compositionally biased region" description="Low complexity" evidence="1">
    <location>
        <begin position="16"/>
        <end position="30"/>
    </location>
</feature>
<feature type="region of interest" description="Disordered" evidence="1">
    <location>
        <begin position="1"/>
        <end position="82"/>
    </location>
</feature>
<keyword evidence="3" id="KW-1185">Reference proteome</keyword>
<evidence type="ECO:0000313" key="3">
    <source>
        <dbReference type="Proteomes" id="UP000642125"/>
    </source>
</evidence>
<dbReference type="Proteomes" id="UP000642125">
    <property type="component" value="Unassembled WGS sequence"/>
</dbReference>
<proteinExistence type="predicted"/>
<sequence length="82" mass="8173">MAEPFLPHPDHDQEVAAADPGAGAPDTAPGFGIEGEEPGTHPRPEGTSDADGPGAGEPADDTPFRTPDGTSLSPEDLAGDEG</sequence>
<dbReference type="EMBL" id="BONO01000002">
    <property type="protein sequence ID" value="GIG35058.1"/>
    <property type="molecule type" value="Genomic_DNA"/>
</dbReference>
<protein>
    <submittedName>
        <fullName evidence="2">Uncharacterized protein</fullName>
    </submittedName>
</protein>
<organism evidence="2 3">
    <name type="scientific">Cellulomonas pakistanensis</name>
    <dbReference type="NCBI Taxonomy" id="992287"/>
    <lineage>
        <taxon>Bacteria</taxon>
        <taxon>Bacillati</taxon>
        <taxon>Actinomycetota</taxon>
        <taxon>Actinomycetes</taxon>
        <taxon>Micrococcales</taxon>
        <taxon>Cellulomonadaceae</taxon>
        <taxon>Cellulomonas</taxon>
    </lineage>
</organism>
<evidence type="ECO:0000256" key="1">
    <source>
        <dbReference type="SAM" id="MobiDB-lite"/>
    </source>
</evidence>
<evidence type="ECO:0000313" key="2">
    <source>
        <dbReference type="EMBL" id="GIG35058.1"/>
    </source>
</evidence>
<name>A0A919P8H8_9CELL</name>
<dbReference type="AlphaFoldDB" id="A0A919P8H8"/>
<gene>
    <name evidence="2" type="ORF">Cpa01nite_04390</name>
</gene>
<accession>A0A919P8H8</accession>